<dbReference type="EMBL" id="CP012333">
    <property type="protein sequence ID" value="AKU98089.1"/>
    <property type="molecule type" value="Genomic_DNA"/>
</dbReference>
<organism evidence="1 2">
    <name type="scientific">Labilithrix luteola</name>
    <dbReference type="NCBI Taxonomy" id="1391654"/>
    <lineage>
        <taxon>Bacteria</taxon>
        <taxon>Pseudomonadati</taxon>
        <taxon>Myxococcota</taxon>
        <taxon>Polyangia</taxon>
        <taxon>Polyangiales</taxon>
        <taxon>Labilitrichaceae</taxon>
        <taxon>Labilithrix</taxon>
    </lineage>
</organism>
<keyword evidence="2" id="KW-1185">Reference proteome</keyword>
<accession>A0A0K1PY69</accession>
<evidence type="ECO:0000313" key="2">
    <source>
        <dbReference type="Proteomes" id="UP000064967"/>
    </source>
</evidence>
<reference evidence="1 2" key="1">
    <citation type="submission" date="2015-08" db="EMBL/GenBank/DDBJ databases">
        <authorList>
            <person name="Babu N.S."/>
            <person name="Beckwith C.J."/>
            <person name="Beseler K.G."/>
            <person name="Brison A."/>
            <person name="Carone J.V."/>
            <person name="Caskin T.P."/>
            <person name="Diamond M."/>
            <person name="Durham M.E."/>
            <person name="Foxe J.M."/>
            <person name="Go M."/>
            <person name="Henderson B.A."/>
            <person name="Jones I.B."/>
            <person name="McGettigan J.A."/>
            <person name="Micheletti S.J."/>
            <person name="Nasrallah M.E."/>
            <person name="Ortiz D."/>
            <person name="Piller C.R."/>
            <person name="Privatt S.R."/>
            <person name="Schneider S.L."/>
            <person name="Sharp S."/>
            <person name="Smith T.C."/>
            <person name="Stanton J.D."/>
            <person name="Ullery H.E."/>
            <person name="Wilson R.J."/>
            <person name="Serrano M.G."/>
            <person name="Buck G."/>
            <person name="Lee V."/>
            <person name="Wang Y."/>
            <person name="Carvalho R."/>
            <person name="Voegtly L."/>
            <person name="Shi R."/>
            <person name="Duckworth R."/>
            <person name="Johnson A."/>
            <person name="Loviza R."/>
            <person name="Walstead R."/>
            <person name="Shah Z."/>
            <person name="Kiflezghi M."/>
            <person name="Wade K."/>
            <person name="Ball S.L."/>
            <person name="Bradley K.W."/>
            <person name="Asai D.J."/>
            <person name="Bowman C.A."/>
            <person name="Russell D.A."/>
            <person name="Pope W.H."/>
            <person name="Jacobs-Sera D."/>
            <person name="Hendrix R.W."/>
            <person name="Hatfull G.F."/>
        </authorList>
    </citation>
    <scope>NUCLEOTIDE SEQUENCE [LARGE SCALE GENOMIC DNA]</scope>
    <source>
        <strain evidence="1 2">DSM 27648</strain>
    </source>
</reference>
<evidence type="ECO:0000313" key="1">
    <source>
        <dbReference type="EMBL" id="AKU98089.1"/>
    </source>
</evidence>
<dbReference type="AlphaFoldDB" id="A0A0K1PY69"/>
<sequence>MTFSLILESSAHGRGELSAAQERRTSCGSFVTVVFCGHRRTVRSCRCHGIAPPNDVRT</sequence>
<gene>
    <name evidence="1" type="ORF">AKJ09_04753</name>
</gene>
<dbReference type="STRING" id="1391654.AKJ09_04753"/>
<dbReference type="Proteomes" id="UP000064967">
    <property type="component" value="Chromosome"/>
</dbReference>
<name>A0A0K1PY69_9BACT</name>
<dbReference type="KEGG" id="llu:AKJ09_04753"/>
<protein>
    <submittedName>
        <fullName evidence="1">Uncharacterized protein</fullName>
    </submittedName>
</protein>
<proteinExistence type="predicted"/>